<proteinExistence type="predicted"/>
<sequence length="94" mass="10065">METTAASPRLGFGIGTDGSYTRGGQVLAFALGLWTMLAFLPLLFVGAILYTRAEERFAEDPQGARRLVTWSWLCVSVLPLVPVAIGAVVYAFAA</sequence>
<accession>A0A9W6PXD9</accession>
<evidence type="ECO:0000313" key="3">
    <source>
        <dbReference type="Proteomes" id="UP001165124"/>
    </source>
</evidence>
<evidence type="ECO:0000256" key="1">
    <source>
        <dbReference type="SAM" id="Phobius"/>
    </source>
</evidence>
<reference evidence="2" key="1">
    <citation type="submission" date="2023-02" db="EMBL/GenBank/DDBJ databases">
        <title>Actinomadura rubrobrunea NBRC 14622.</title>
        <authorList>
            <person name="Ichikawa N."/>
            <person name="Sato H."/>
            <person name="Tonouchi N."/>
        </authorList>
    </citation>
    <scope>NUCLEOTIDE SEQUENCE</scope>
    <source>
        <strain evidence="2">NBRC 14622</strain>
    </source>
</reference>
<keyword evidence="3" id="KW-1185">Reference proteome</keyword>
<dbReference type="RefSeq" id="WP_146150299.1">
    <property type="nucleotide sequence ID" value="NZ_BSRZ01000009.1"/>
</dbReference>
<dbReference type="Proteomes" id="UP001165124">
    <property type="component" value="Unassembled WGS sequence"/>
</dbReference>
<keyword evidence="1" id="KW-0472">Membrane</keyword>
<dbReference type="AlphaFoldDB" id="A0A9W6PXD9"/>
<name>A0A9W6PXD9_9ACTN</name>
<protein>
    <submittedName>
        <fullName evidence="2">Uncharacterized protein</fullName>
    </submittedName>
</protein>
<evidence type="ECO:0000313" key="2">
    <source>
        <dbReference type="EMBL" id="GLW65527.1"/>
    </source>
</evidence>
<comment type="caution">
    <text evidence="2">The sequence shown here is derived from an EMBL/GenBank/DDBJ whole genome shotgun (WGS) entry which is preliminary data.</text>
</comment>
<feature type="transmembrane region" description="Helical" evidence="1">
    <location>
        <begin position="26"/>
        <end position="50"/>
    </location>
</feature>
<keyword evidence="1" id="KW-1133">Transmembrane helix</keyword>
<gene>
    <name evidence="2" type="ORF">Arub01_37710</name>
</gene>
<feature type="transmembrane region" description="Helical" evidence="1">
    <location>
        <begin position="70"/>
        <end position="93"/>
    </location>
</feature>
<dbReference type="EMBL" id="BSRZ01000009">
    <property type="protein sequence ID" value="GLW65527.1"/>
    <property type="molecule type" value="Genomic_DNA"/>
</dbReference>
<organism evidence="2 3">
    <name type="scientific">Actinomadura rubrobrunea</name>
    <dbReference type="NCBI Taxonomy" id="115335"/>
    <lineage>
        <taxon>Bacteria</taxon>
        <taxon>Bacillati</taxon>
        <taxon>Actinomycetota</taxon>
        <taxon>Actinomycetes</taxon>
        <taxon>Streptosporangiales</taxon>
        <taxon>Thermomonosporaceae</taxon>
        <taxon>Actinomadura</taxon>
    </lineage>
</organism>
<keyword evidence="1" id="KW-0812">Transmembrane</keyword>